<dbReference type="Proteomes" id="UP001237152">
    <property type="component" value="Segment"/>
</dbReference>
<accession>A0A4D6EGS3</accession>
<organism evidence="2 3">
    <name type="scientific">Pandoravirus celtis</name>
    <dbReference type="NCBI Taxonomy" id="2568002"/>
    <lineage>
        <taxon>Viruses</taxon>
        <taxon>Pandoravirus</taxon>
    </lineage>
</organism>
<reference evidence="2" key="1">
    <citation type="journal article" date="2019" name="Front. Microbiol.">
        <title>Pandoravirus Celtis Illustrates the Microevolution Processes at Work in the Giant Pandoraviridae Genomes.</title>
        <authorList>
            <person name="Legendre M."/>
            <person name="Alempic J.M."/>
            <person name="Philippe N."/>
            <person name="Lartigue A."/>
            <person name="Jeudy S."/>
            <person name="Poirot O."/>
            <person name="Ta N.T."/>
            <person name="Nin S."/>
            <person name="Coute Y."/>
            <person name="Abergel C."/>
            <person name="Claverie J.M."/>
        </authorList>
    </citation>
    <scope>NUCLEOTIDE SEQUENCE</scope>
</reference>
<feature type="domain" description="HNH nuclease" evidence="1">
    <location>
        <begin position="137"/>
        <end position="186"/>
    </location>
</feature>
<dbReference type="Gene3D" id="3.30.40.220">
    <property type="match status" value="2"/>
</dbReference>
<name>A0A4D6EGS3_9VIRU</name>
<dbReference type="EMBL" id="MK174290">
    <property type="protein sequence ID" value="QBZ80887.1"/>
    <property type="molecule type" value="Genomic_DNA"/>
</dbReference>
<dbReference type="SMART" id="SM00507">
    <property type="entry name" value="HNHc"/>
    <property type="match status" value="2"/>
</dbReference>
<dbReference type="InterPro" id="IPR003615">
    <property type="entry name" value="HNH_nuc"/>
</dbReference>
<protein>
    <recommendedName>
        <fullName evidence="1">HNH nuclease domain-containing protein</fullName>
    </recommendedName>
</protein>
<gene>
    <name evidence="2" type="ORF">pclt_cds_289</name>
</gene>
<evidence type="ECO:0000313" key="2">
    <source>
        <dbReference type="EMBL" id="QBZ80887.1"/>
    </source>
</evidence>
<evidence type="ECO:0000259" key="1">
    <source>
        <dbReference type="SMART" id="SM00507"/>
    </source>
</evidence>
<sequence>MPAKRGARKASAATAYVTPYGRYYHTSRECASRRRARTGARALPLDCMTVAEASASRRPCVKCSSSSGSKVNGGPQHRRHHLGVTDVAARTGSSTRTASSKTARVVAAQQRYHAGPKYRWRLTVREAARRGIDVALDAARAVALMGTPCAYCGREPVTRASGLDRVDNNVGYRRSNVVACCWDCNRMKGTATAHDFVVACARVSRARTDIALDHDGCSDDSDSDAGSRTMITTTAMGDSDDECNLLARVFDDEDTRRGACYAKYRHRARRLGLCFAVDRARFAALTTTTACTYCLRQAEPDRPLGLDRIDNARGYTRQNITPCCPRCNRMKGTLDASAFVHLCARVDARWSAHVDSPDFNAAVVAGRATTALQALRGHCALSARRKKTSAKWLGGRMCPPAGRLKKKSLFT</sequence>
<evidence type="ECO:0000313" key="3">
    <source>
        <dbReference type="Proteomes" id="UP001237152"/>
    </source>
</evidence>
<feature type="domain" description="HNH nuclease" evidence="1">
    <location>
        <begin position="279"/>
        <end position="329"/>
    </location>
</feature>
<proteinExistence type="predicted"/>